<evidence type="ECO:0000256" key="1">
    <source>
        <dbReference type="SAM" id="MobiDB-lite"/>
    </source>
</evidence>
<proteinExistence type="predicted"/>
<reference evidence="2 3" key="1">
    <citation type="submission" date="2021-06" db="EMBL/GenBank/DDBJ databases">
        <title>Caerostris darwini draft genome.</title>
        <authorList>
            <person name="Kono N."/>
            <person name="Arakawa K."/>
        </authorList>
    </citation>
    <scope>NUCLEOTIDE SEQUENCE [LARGE SCALE GENOMIC DNA]</scope>
</reference>
<keyword evidence="3" id="KW-1185">Reference proteome</keyword>
<evidence type="ECO:0000313" key="3">
    <source>
        <dbReference type="Proteomes" id="UP001054837"/>
    </source>
</evidence>
<dbReference type="Proteomes" id="UP001054837">
    <property type="component" value="Unassembled WGS sequence"/>
</dbReference>
<dbReference type="EMBL" id="BPLQ01001882">
    <property type="protein sequence ID" value="GIX86418.1"/>
    <property type="molecule type" value="Genomic_DNA"/>
</dbReference>
<accession>A0AAV4NRP7</accession>
<feature type="compositionally biased region" description="Basic and acidic residues" evidence="1">
    <location>
        <begin position="113"/>
        <end position="126"/>
    </location>
</feature>
<protein>
    <submittedName>
        <fullName evidence="2">Uncharacterized protein</fullName>
    </submittedName>
</protein>
<sequence>MISCQSTRHLKYHNHVPPFLIVPSINAECINAGKMIMMPLFQCHYNYRGSLCFYDVAEHGNVVYECGIRLVPAVLHRCGGADGEQPAGAVLPGAHLLPPHPAEGPRGGGGGGGHEEHRAAHQGETDHVGRNTCWQELLDFDTNRSWMTAIRGNFFSTTPKKTESPLRAEDRHVFTGIRNC</sequence>
<organism evidence="2 3">
    <name type="scientific">Caerostris darwini</name>
    <dbReference type="NCBI Taxonomy" id="1538125"/>
    <lineage>
        <taxon>Eukaryota</taxon>
        <taxon>Metazoa</taxon>
        <taxon>Ecdysozoa</taxon>
        <taxon>Arthropoda</taxon>
        <taxon>Chelicerata</taxon>
        <taxon>Arachnida</taxon>
        <taxon>Araneae</taxon>
        <taxon>Araneomorphae</taxon>
        <taxon>Entelegynae</taxon>
        <taxon>Araneoidea</taxon>
        <taxon>Araneidae</taxon>
        <taxon>Caerostris</taxon>
    </lineage>
</organism>
<feature type="region of interest" description="Disordered" evidence="1">
    <location>
        <begin position="93"/>
        <end position="126"/>
    </location>
</feature>
<name>A0AAV4NRP7_9ARAC</name>
<comment type="caution">
    <text evidence="2">The sequence shown here is derived from an EMBL/GenBank/DDBJ whole genome shotgun (WGS) entry which is preliminary data.</text>
</comment>
<evidence type="ECO:0000313" key="2">
    <source>
        <dbReference type="EMBL" id="GIX86418.1"/>
    </source>
</evidence>
<dbReference type="AlphaFoldDB" id="A0AAV4NRP7"/>
<gene>
    <name evidence="2" type="ORF">CDAR_555821</name>
</gene>